<evidence type="ECO:0000256" key="1">
    <source>
        <dbReference type="ARBA" id="ARBA00022729"/>
    </source>
</evidence>
<keyword evidence="2" id="KW-1015">Disulfide bond</keyword>
<reference evidence="5" key="3">
    <citation type="submission" date="2025-09" db="UniProtKB">
        <authorList>
            <consortium name="Ensembl"/>
        </authorList>
    </citation>
    <scope>IDENTIFICATION</scope>
</reference>
<gene>
    <name evidence="5" type="primary">LOC107380333</name>
</gene>
<dbReference type="PANTHER" id="PTHR14002:SF14">
    <property type="entry name" value="SI:DKEY-103G5.3"/>
    <property type="match status" value="1"/>
</dbReference>
<evidence type="ECO:0000256" key="2">
    <source>
        <dbReference type="ARBA" id="ARBA00023157"/>
    </source>
</evidence>
<keyword evidence="6" id="KW-1185">Reference proteome</keyword>
<dbReference type="PANTHER" id="PTHR14002">
    <property type="entry name" value="ENDOGLIN/TGF-BETA RECEPTOR TYPE III"/>
    <property type="match status" value="1"/>
</dbReference>
<dbReference type="AlphaFoldDB" id="A0A8C6PEL7"/>
<evidence type="ECO:0000259" key="4">
    <source>
        <dbReference type="PROSITE" id="PS51034"/>
    </source>
</evidence>
<dbReference type="InterPro" id="IPR001507">
    <property type="entry name" value="ZP_dom"/>
</dbReference>
<sequence length="401" mass="44192">MSLSLCLPLLAVLLQPALCLYNCSSVYNRNPDNSDMTVGCGTTIITVDVNACTAQWAGFNASELVLGGNHDHTDCLGSIDTSLDPPVVRFHLPVNSSQDNPCHQSLQIVDEAPDPTGPFSNFLSIQSVVITGYIQTLQSDVGIISYSTDLYYQFSCRYPLEYLLNNTRIAASSISVATTTNNGTFINALRMSIFNDSDYKYPLVMPSKGIELRTKVYVAVKTVNLTGNFYVLLDRCFATPSPYNSSQTVAYTFFTGCTVDTKTAVTLNGLSATAEFNFEAFRFVQDRAQEISTIYLHCMLRLCEPSSCQQLTSVCKNKRKRSLTPFGEQSSDTATISVGPLYTAAEGWFFVNFIITHIYSLSMMSNTLSFCFIKATSVTSVHSEFLFIHLCLISLKSPNAR</sequence>
<dbReference type="InterPro" id="IPR055356">
    <property type="entry name" value="ZP-N"/>
</dbReference>
<dbReference type="SMART" id="SM00241">
    <property type="entry name" value="ZP"/>
    <property type="match status" value="1"/>
</dbReference>
<dbReference type="InterPro" id="IPR055355">
    <property type="entry name" value="ZP-C"/>
</dbReference>
<dbReference type="Proteomes" id="UP000694548">
    <property type="component" value="Chromosome sgr06"/>
</dbReference>
<evidence type="ECO:0000256" key="3">
    <source>
        <dbReference type="SAM" id="SignalP"/>
    </source>
</evidence>
<feature type="chain" id="PRO_5034250392" evidence="3">
    <location>
        <begin position="20"/>
        <end position="401"/>
    </location>
</feature>
<accession>A0A8C6PEL7</accession>
<dbReference type="Ensembl" id="ENSNFUT00015044545.1">
    <property type="protein sequence ID" value="ENSNFUP00015042675.1"/>
    <property type="gene ID" value="ENSNFUG00015020426.1"/>
</dbReference>
<evidence type="ECO:0000313" key="5">
    <source>
        <dbReference type="Ensembl" id="ENSNFUP00015042675.1"/>
    </source>
</evidence>
<protein>
    <submittedName>
        <fullName evidence="5">Si:dkey-103g5.3</fullName>
    </submittedName>
</protein>
<reference evidence="5" key="2">
    <citation type="submission" date="2025-08" db="UniProtKB">
        <authorList>
            <consortium name="Ensembl"/>
        </authorList>
    </citation>
    <scope>IDENTIFICATION</scope>
</reference>
<evidence type="ECO:0000313" key="6">
    <source>
        <dbReference type="Proteomes" id="UP000694548"/>
    </source>
</evidence>
<feature type="signal peptide" evidence="3">
    <location>
        <begin position="1"/>
        <end position="19"/>
    </location>
</feature>
<reference evidence="5" key="1">
    <citation type="submission" date="2014-08" db="EMBL/GenBank/DDBJ databases">
        <authorList>
            <person name="Senf B."/>
            <person name="Petzold A."/>
            <person name="Downie B.R."/>
            <person name="Koch P."/>
            <person name="Platzer M."/>
        </authorList>
    </citation>
    <scope>NUCLEOTIDE SEQUENCE [LARGE SCALE GENOMIC DNA]</scope>
    <source>
        <strain evidence="5">GRZ</strain>
    </source>
</reference>
<dbReference type="PROSITE" id="PS51034">
    <property type="entry name" value="ZP_2"/>
    <property type="match status" value="1"/>
</dbReference>
<dbReference type="InterPro" id="IPR042235">
    <property type="entry name" value="ZP-C_dom"/>
</dbReference>
<keyword evidence="1 3" id="KW-0732">Signal</keyword>
<name>A0A8C6PEL7_NOTFU</name>
<proteinExistence type="predicted"/>
<dbReference type="Pfam" id="PF23344">
    <property type="entry name" value="ZP-N"/>
    <property type="match status" value="1"/>
</dbReference>
<organism evidence="5 6">
    <name type="scientific">Nothobranchius furzeri</name>
    <name type="common">Turquoise killifish</name>
    <dbReference type="NCBI Taxonomy" id="105023"/>
    <lineage>
        <taxon>Eukaryota</taxon>
        <taxon>Metazoa</taxon>
        <taxon>Chordata</taxon>
        <taxon>Craniata</taxon>
        <taxon>Vertebrata</taxon>
        <taxon>Euteleostomi</taxon>
        <taxon>Actinopterygii</taxon>
        <taxon>Neopterygii</taxon>
        <taxon>Teleostei</taxon>
        <taxon>Neoteleostei</taxon>
        <taxon>Acanthomorphata</taxon>
        <taxon>Ovalentaria</taxon>
        <taxon>Atherinomorphae</taxon>
        <taxon>Cyprinodontiformes</taxon>
        <taxon>Nothobranchiidae</taxon>
        <taxon>Nothobranchius</taxon>
    </lineage>
</organism>
<dbReference type="Gene3D" id="2.60.40.4100">
    <property type="entry name" value="Zona pellucida, ZP-C domain"/>
    <property type="match status" value="1"/>
</dbReference>
<dbReference type="Pfam" id="PF00100">
    <property type="entry name" value="Zona_pellucida"/>
    <property type="match status" value="1"/>
</dbReference>
<dbReference type="GeneTree" id="ENSGT00940000166045"/>
<feature type="domain" description="ZP" evidence="4">
    <location>
        <begin position="39"/>
        <end position="322"/>
    </location>
</feature>